<dbReference type="HAMAP" id="MF_00223">
    <property type="entry name" value="FolE"/>
    <property type="match status" value="1"/>
</dbReference>
<dbReference type="SUPFAM" id="SSF55620">
    <property type="entry name" value="Tetrahydrobiopterin biosynthesis enzymes-like"/>
    <property type="match status" value="1"/>
</dbReference>
<dbReference type="GO" id="GO:0006730">
    <property type="term" value="P:one-carbon metabolic process"/>
    <property type="evidence" value="ECO:0007669"/>
    <property type="project" value="UniProtKB-KW"/>
</dbReference>
<dbReference type="FunFam" id="3.30.1130.10:FF:000001">
    <property type="entry name" value="GTP cyclohydrolase 1"/>
    <property type="match status" value="1"/>
</dbReference>
<comment type="catalytic activity">
    <reaction evidence="1">
        <text>GTP + H2O = 7,8-dihydroneopterin 3'-triphosphate + formate + H(+)</text>
        <dbReference type="Rhea" id="RHEA:17473"/>
        <dbReference type="ChEBI" id="CHEBI:15377"/>
        <dbReference type="ChEBI" id="CHEBI:15378"/>
        <dbReference type="ChEBI" id="CHEBI:15740"/>
        <dbReference type="ChEBI" id="CHEBI:37565"/>
        <dbReference type="ChEBI" id="CHEBI:58462"/>
        <dbReference type="EC" id="3.5.4.16"/>
    </reaction>
</comment>
<organism evidence="7 8">
    <name type="scientific">bacterium (Candidatus Ratteibacteria) CG23_combo_of_CG06-09_8_20_14_all_48_7</name>
    <dbReference type="NCBI Taxonomy" id="2014292"/>
    <lineage>
        <taxon>Bacteria</taxon>
        <taxon>Candidatus Ratteibacteria</taxon>
    </lineage>
</organism>
<sequence length="189" mass="21474">MDKKKIMRAVRLFLEGIGENPARPELVETPRRIANMAEELFAGIDKKPETALEVVFIEEYNELVLVRDIPLYSMCEHHLLPFLGKAHIAYIPDNHRITGLSKIARVVEILSRRLQLQERLTSQIADTIMKTLKPRGVMVVVEAEHLCMTMRGVKKPGSRATTSVMRGIFLDDARTRNEALNLIHKVPAL</sequence>
<dbReference type="GO" id="GO:0005525">
    <property type="term" value="F:GTP binding"/>
    <property type="evidence" value="ECO:0007669"/>
    <property type="project" value="TreeGrafter"/>
</dbReference>
<keyword evidence="4" id="KW-0554">One-carbon metabolism</keyword>
<dbReference type="PROSITE" id="PS00859">
    <property type="entry name" value="GTP_CYCLOHYDROL_1_1"/>
    <property type="match status" value="1"/>
</dbReference>
<dbReference type="InterPro" id="IPR018234">
    <property type="entry name" value="GTP_CycHdrlase_I_CS"/>
</dbReference>
<evidence type="ECO:0000256" key="5">
    <source>
        <dbReference type="ARBA" id="ARBA00022801"/>
    </source>
</evidence>
<dbReference type="NCBIfam" id="NF006826">
    <property type="entry name" value="PRK09347.1-3"/>
    <property type="match status" value="1"/>
</dbReference>
<dbReference type="AlphaFoldDB" id="A0A2G9YAM5"/>
<proteinExistence type="inferred from homology"/>
<evidence type="ECO:0000256" key="3">
    <source>
        <dbReference type="ARBA" id="ARBA00012715"/>
    </source>
</evidence>
<evidence type="ECO:0000256" key="4">
    <source>
        <dbReference type="ARBA" id="ARBA00022563"/>
    </source>
</evidence>
<dbReference type="EMBL" id="PCRF01000162">
    <property type="protein sequence ID" value="PIP16264.1"/>
    <property type="molecule type" value="Genomic_DNA"/>
</dbReference>
<feature type="non-terminal residue" evidence="7">
    <location>
        <position position="189"/>
    </location>
</feature>
<comment type="caution">
    <text evidence="7">The sequence shown here is derived from an EMBL/GenBank/DDBJ whole genome shotgun (WGS) entry which is preliminary data.</text>
</comment>
<evidence type="ECO:0000256" key="1">
    <source>
        <dbReference type="ARBA" id="ARBA00001052"/>
    </source>
</evidence>
<dbReference type="GO" id="GO:0008270">
    <property type="term" value="F:zinc ion binding"/>
    <property type="evidence" value="ECO:0007669"/>
    <property type="project" value="TreeGrafter"/>
</dbReference>
<evidence type="ECO:0000256" key="2">
    <source>
        <dbReference type="ARBA" id="ARBA00005080"/>
    </source>
</evidence>
<comment type="pathway">
    <text evidence="2">Cofactor biosynthesis; 7,8-dihydroneopterin triphosphate biosynthesis; 7,8-dihydroneopterin triphosphate from GTP: step 1/1.</text>
</comment>
<name>A0A2G9YAM5_9BACT</name>
<dbReference type="Gene3D" id="3.30.1130.10">
    <property type="match status" value="1"/>
</dbReference>
<dbReference type="NCBIfam" id="TIGR00063">
    <property type="entry name" value="folE"/>
    <property type="match status" value="1"/>
</dbReference>
<keyword evidence="5 7" id="KW-0378">Hydrolase</keyword>
<dbReference type="EC" id="3.5.4.16" evidence="3"/>
<reference evidence="7 8" key="1">
    <citation type="submission" date="2017-09" db="EMBL/GenBank/DDBJ databases">
        <title>Depth-based differentiation of microbial function through sediment-hosted aquifers and enrichment of novel symbionts in the deep terrestrial subsurface.</title>
        <authorList>
            <person name="Probst A.J."/>
            <person name="Ladd B."/>
            <person name="Jarett J.K."/>
            <person name="Geller-Mcgrath D.E."/>
            <person name="Sieber C.M."/>
            <person name="Emerson J.B."/>
            <person name="Anantharaman K."/>
            <person name="Thomas B.C."/>
            <person name="Malmstrom R."/>
            <person name="Stieglmeier M."/>
            <person name="Klingl A."/>
            <person name="Woyke T."/>
            <person name="Ryan C.M."/>
            <person name="Banfield J.F."/>
        </authorList>
    </citation>
    <scope>NUCLEOTIDE SEQUENCE [LARGE SCALE GENOMIC DNA]</scope>
    <source>
        <strain evidence="7">CG23_combo_of_CG06-09_8_20_14_all_48_7</strain>
    </source>
</reference>
<dbReference type="InterPro" id="IPR020602">
    <property type="entry name" value="GTP_CycHdrlase_I_dom"/>
</dbReference>
<dbReference type="Proteomes" id="UP000230392">
    <property type="component" value="Unassembled WGS sequence"/>
</dbReference>
<dbReference type="InterPro" id="IPR001474">
    <property type="entry name" value="GTP_CycHdrlase_I"/>
</dbReference>
<dbReference type="Pfam" id="PF01227">
    <property type="entry name" value="GTP_cyclohydroI"/>
    <property type="match status" value="1"/>
</dbReference>
<dbReference type="GO" id="GO:0005737">
    <property type="term" value="C:cytoplasm"/>
    <property type="evidence" value="ECO:0007669"/>
    <property type="project" value="TreeGrafter"/>
</dbReference>
<dbReference type="UniPathway" id="UPA00848">
    <property type="reaction ID" value="UER00151"/>
</dbReference>
<dbReference type="GO" id="GO:0003934">
    <property type="term" value="F:GTP cyclohydrolase I activity"/>
    <property type="evidence" value="ECO:0007669"/>
    <property type="project" value="UniProtKB-EC"/>
</dbReference>
<dbReference type="GO" id="GO:0006729">
    <property type="term" value="P:tetrahydrobiopterin biosynthetic process"/>
    <property type="evidence" value="ECO:0007669"/>
    <property type="project" value="TreeGrafter"/>
</dbReference>
<dbReference type="PANTHER" id="PTHR11109:SF7">
    <property type="entry name" value="GTP CYCLOHYDROLASE 1"/>
    <property type="match status" value="1"/>
</dbReference>
<feature type="domain" description="GTP cyclohydrolase I" evidence="6">
    <location>
        <begin position="7"/>
        <end position="183"/>
    </location>
</feature>
<dbReference type="NCBIfam" id="NF006825">
    <property type="entry name" value="PRK09347.1-2"/>
    <property type="match status" value="1"/>
</dbReference>
<dbReference type="Gene3D" id="1.10.286.10">
    <property type="match status" value="1"/>
</dbReference>
<protein>
    <recommendedName>
        <fullName evidence="3">GTP cyclohydrolase I</fullName>
        <ecNumber evidence="3">3.5.4.16</ecNumber>
    </recommendedName>
</protein>
<evidence type="ECO:0000313" key="8">
    <source>
        <dbReference type="Proteomes" id="UP000230392"/>
    </source>
</evidence>
<dbReference type="InterPro" id="IPR043133">
    <property type="entry name" value="GTP-CH-I_C/QueF"/>
</dbReference>
<dbReference type="InterPro" id="IPR043134">
    <property type="entry name" value="GTP-CH-I_N"/>
</dbReference>
<dbReference type="PROSITE" id="PS00860">
    <property type="entry name" value="GTP_CYCLOHYDROL_1_2"/>
    <property type="match status" value="1"/>
</dbReference>
<dbReference type="PANTHER" id="PTHR11109">
    <property type="entry name" value="GTP CYCLOHYDROLASE I"/>
    <property type="match status" value="1"/>
</dbReference>
<gene>
    <name evidence="7" type="primary">folE</name>
    <name evidence="7" type="ORF">COX46_03330</name>
</gene>
<evidence type="ECO:0000259" key="6">
    <source>
        <dbReference type="Pfam" id="PF01227"/>
    </source>
</evidence>
<accession>A0A2G9YAM5</accession>
<evidence type="ECO:0000313" key="7">
    <source>
        <dbReference type="EMBL" id="PIP16264.1"/>
    </source>
</evidence>
<dbReference type="GO" id="GO:0046654">
    <property type="term" value="P:tetrahydrofolate biosynthetic process"/>
    <property type="evidence" value="ECO:0007669"/>
    <property type="project" value="InterPro"/>
</dbReference>